<accession>L8PAJ4</accession>
<evidence type="ECO:0000313" key="3">
    <source>
        <dbReference type="Proteomes" id="UP000011205"/>
    </source>
</evidence>
<organism evidence="2 3">
    <name type="scientific">Streptomyces viridochromogenes Tue57</name>
    <dbReference type="NCBI Taxonomy" id="1160705"/>
    <lineage>
        <taxon>Bacteria</taxon>
        <taxon>Bacillati</taxon>
        <taxon>Actinomycetota</taxon>
        <taxon>Actinomycetes</taxon>
        <taxon>Kitasatosporales</taxon>
        <taxon>Streptomycetaceae</taxon>
        <taxon>Streptomyces</taxon>
    </lineage>
</organism>
<dbReference type="PATRIC" id="fig|1160705.3.peg.6651"/>
<feature type="region of interest" description="Disordered" evidence="1">
    <location>
        <begin position="25"/>
        <end position="47"/>
    </location>
</feature>
<dbReference type="AlphaFoldDB" id="L8PAJ4"/>
<evidence type="ECO:0000313" key="2">
    <source>
        <dbReference type="EMBL" id="ELS52352.1"/>
    </source>
</evidence>
<reference evidence="2 3" key="1">
    <citation type="journal article" date="2013" name="Genome Announc.">
        <title>Draft Genome Sequence of Streptomyces viridochromogenes Strain Tu57, Producer of Avilamycin.</title>
        <authorList>
            <person name="Gruning B.A."/>
            <person name="Erxleben A."/>
            <person name="Hahnlein A."/>
            <person name="Gunther S."/>
        </authorList>
    </citation>
    <scope>NUCLEOTIDE SEQUENCE [LARGE SCALE GENOMIC DNA]</scope>
    <source>
        <strain evidence="2 3">Tue57</strain>
    </source>
</reference>
<gene>
    <name evidence="2" type="ORF">STVIR_6734</name>
</gene>
<name>L8PAJ4_STRVR</name>
<proteinExistence type="predicted"/>
<comment type="caution">
    <text evidence="2">The sequence shown here is derived from an EMBL/GenBank/DDBJ whole genome shotgun (WGS) entry which is preliminary data.</text>
</comment>
<evidence type="ECO:0000256" key="1">
    <source>
        <dbReference type="SAM" id="MobiDB-lite"/>
    </source>
</evidence>
<protein>
    <submittedName>
        <fullName evidence="2">Uncharacterized protein</fullName>
    </submittedName>
</protein>
<dbReference type="Proteomes" id="UP000011205">
    <property type="component" value="Unassembled WGS sequence"/>
</dbReference>
<sequence length="47" mass="5562">MVFELRKEAEMRLHSEKLARELALKKRRAEDGETHEDPALRPESDRS</sequence>
<dbReference type="EMBL" id="AMLP01000211">
    <property type="protein sequence ID" value="ELS52352.1"/>
    <property type="molecule type" value="Genomic_DNA"/>
</dbReference>